<dbReference type="RefSeq" id="XP_033456277.1">
    <property type="nucleotide sequence ID" value="XM_033608915.1"/>
</dbReference>
<evidence type="ECO:0000256" key="1">
    <source>
        <dbReference type="SAM" id="SignalP"/>
    </source>
</evidence>
<protein>
    <recommendedName>
        <fullName evidence="4">Small secreted protein</fullName>
    </recommendedName>
</protein>
<keyword evidence="1" id="KW-0732">Signal</keyword>
<feature type="chain" id="PRO_5026945878" description="Small secreted protein" evidence="1">
    <location>
        <begin position="20"/>
        <end position="112"/>
    </location>
</feature>
<feature type="signal peptide" evidence="1">
    <location>
        <begin position="1"/>
        <end position="19"/>
    </location>
</feature>
<sequence>MYPKTIFIGLVSSLALANAAIVDLFADQNCETPAGSRNVYDDSCAPLGGFQSFRVTYQGGNGQYLTAYSPNNCNGGQTACISAQGDYGCHKAVNSRGGSNAMSSGHGCSGTV</sequence>
<reference evidence="3" key="1">
    <citation type="submission" date="2020-01" db="EMBL/GenBank/DDBJ databases">
        <authorList>
            <consortium name="DOE Joint Genome Institute"/>
            <person name="Haridas S."/>
            <person name="Albert R."/>
            <person name="Binder M."/>
            <person name="Bloem J."/>
            <person name="Labutti K."/>
            <person name="Salamov A."/>
            <person name="Andreopoulos B."/>
            <person name="Baker S.E."/>
            <person name="Barry K."/>
            <person name="Bills G."/>
            <person name="Bluhm B.H."/>
            <person name="Cannon C."/>
            <person name="Castanera R."/>
            <person name="Culley D.E."/>
            <person name="Daum C."/>
            <person name="Ezra D."/>
            <person name="Gonzalez J.B."/>
            <person name="Henrissat B."/>
            <person name="Kuo A."/>
            <person name="Liang C."/>
            <person name="Lipzen A."/>
            <person name="Lutzoni F."/>
            <person name="Magnuson J."/>
            <person name="Mondo S."/>
            <person name="Nolan M."/>
            <person name="Ohm R."/>
            <person name="Pangilinan J."/>
            <person name="Park H.-J."/>
            <person name="Ramirez L."/>
            <person name="Alfaro M."/>
            <person name="Sun H."/>
            <person name="Tritt A."/>
            <person name="Yoshinaga Y."/>
            <person name="Zwiers L.-H."/>
            <person name="Turgeon B.G."/>
            <person name="Goodwin S.B."/>
            <person name="Spatafora J.W."/>
            <person name="Crous P.W."/>
            <person name="Grigoriev I.V."/>
        </authorList>
    </citation>
    <scope>NUCLEOTIDE SEQUENCE</scope>
    <source>
        <strain evidence="3">CBS 342.82</strain>
    </source>
</reference>
<keyword evidence="2" id="KW-1185">Reference proteome</keyword>
<dbReference type="Proteomes" id="UP000504637">
    <property type="component" value="Unplaced"/>
</dbReference>
<reference evidence="3" key="3">
    <citation type="submission" date="2025-08" db="UniProtKB">
        <authorList>
            <consortium name="RefSeq"/>
        </authorList>
    </citation>
    <scope>IDENTIFICATION</scope>
    <source>
        <strain evidence="3">CBS 342.82</strain>
    </source>
</reference>
<accession>A0A6J3LTX7</accession>
<name>A0A6J3LTX7_9PEZI</name>
<evidence type="ECO:0008006" key="4">
    <source>
        <dbReference type="Google" id="ProtNLM"/>
    </source>
</evidence>
<gene>
    <name evidence="3" type="ORF">K489DRAFT_77841</name>
</gene>
<evidence type="ECO:0000313" key="3">
    <source>
        <dbReference type="RefSeq" id="XP_033456277.1"/>
    </source>
</evidence>
<dbReference type="GeneID" id="54366716"/>
<dbReference type="AlphaFoldDB" id="A0A6J3LTX7"/>
<proteinExistence type="predicted"/>
<evidence type="ECO:0000313" key="2">
    <source>
        <dbReference type="Proteomes" id="UP000504637"/>
    </source>
</evidence>
<organism evidence="3">
    <name type="scientific">Dissoconium aciculare CBS 342.82</name>
    <dbReference type="NCBI Taxonomy" id="1314786"/>
    <lineage>
        <taxon>Eukaryota</taxon>
        <taxon>Fungi</taxon>
        <taxon>Dikarya</taxon>
        <taxon>Ascomycota</taxon>
        <taxon>Pezizomycotina</taxon>
        <taxon>Dothideomycetes</taxon>
        <taxon>Dothideomycetidae</taxon>
        <taxon>Mycosphaerellales</taxon>
        <taxon>Dissoconiaceae</taxon>
        <taxon>Dissoconium</taxon>
    </lineage>
</organism>
<dbReference type="OrthoDB" id="3598923at2759"/>
<reference evidence="3" key="2">
    <citation type="submission" date="2020-04" db="EMBL/GenBank/DDBJ databases">
        <authorList>
            <consortium name="NCBI Genome Project"/>
        </authorList>
    </citation>
    <scope>NUCLEOTIDE SEQUENCE</scope>
    <source>
        <strain evidence="3">CBS 342.82</strain>
    </source>
</reference>